<organism evidence="2 3">
    <name type="scientific">Mycena citricolor</name>
    <dbReference type="NCBI Taxonomy" id="2018698"/>
    <lineage>
        <taxon>Eukaryota</taxon>
        <taxon>Fungi</taxon>
        <taxon>Dikarya</taxon>
        <taxon>Basidiomycota</taxon>
        <taxon>Agaricomycotina</taxon>
        <taxon>Agaricomycetes</taxon>
        <taxon>Agaricomycetidae</taxon>
        <taxon>Agaricales</taxon>
        <taxon>Marasmiineae</taxon>
        <taxon>Mycenaceae</taxon>
        <taxon>Mycena</taxon>
    </lineage>
</organism>
<evidence type="ECO:0000313" key="2">
    <source>
        <dbReference type="EMBL" id="CAK5284067.1"/>
    </source>
</evidence>
<reference evidence="2" key="1">
    <citation type="submission" date="2023-11" db="EMBL/GenBank/DDBJ databases">
        <authorList>
            <person name="De Vega J J."/>
            <person name="De Vega J J."/>
        </authorList>
    </citation>
    <scope>NUCLEOTIDE SEQUENCE</scope>
</reference>
<evidence type="ECO:0000313" key="3">
    <source>
        <dbReference type="Proteomes" id="UP001295794"/>
    </source>
</evidence>
<comment type="caution">
    <text evidence="2">The sequence shown here is derived from an EMBL/GenBank/DDBJ whole genome shotgun (WGS) entry which is preliminary data.</text>
</comment>
<feature type="chain" id="PRO_5042227217" evidence="1">
    <location>
        <begin position="23"/>
        <end position="147"/>
    </location>
</feature>
<keyword evidence="1" id="KW-0732">Signal</keyword>
<gene>
    <name evidence="2" type="ORF">MYCIT1_LOCUS37066</name>
</gene>
<dbReference type="Proteomes" id="UP001295794">
    <property type="component" value="Unassembled WGS sequence"/>
</dbReference>
<evidence type="ECO:0000256" key="1">
    <source>
        <dbReference type="SAM" id="SignalP"/>
    </source>
</evidence>
<protein>
    <submittedName>
        <fullName evidence="2">Uncharacterized protein</fullName>
    </submittedName>
</protein>
<sequence length="147" mass="15680">MKFSLSSYSALGLLLAVSSLNALYLPPSEDQAPFSVNTLARRVVYSPPIISPGSGTIWKLGSDEVVTWSTADIPSDVTNSKGKILLGYLEEGSSNEHLDVEHPLAQGFDIHDGQAHVQVPADIPPKSSYIVVLMGDSGNRSPPFTIS</sequence>
<accession>A0AAD2Q7Y0</accession>
<dbReference type="AlphaFoldDB" id="A0AAD2Q7Y0"/>
<proteinExistence type="predicted"/>
<name>A0AAD2Q7Y0_9AGAR</name>
<dbReference type="EMBL" id="CAVNYO010000478">
    <property type="protein sequence ID" value="CAK5284067.1"/>
    <property type="molecule type" value="Genomic_DNA"/>
</dbReference>
<keyword evidence="3" id="KW-1185">Reference proteome</keyword>
<feature type="signal peptide" evidence="1">
    <location>
        <begin position="1"/>
        <end position="22"/>
    </location>
</feature>